<dbReference type="EMBL" id="CM002926">
    <property type="protein sequence ID" value="KGN51314.1"/>
    <property type="molecule type" value="Genomic_DNA"/>
</dbReference>
<keyword evidence="1" id="KW-1133">Transmembrane helix</keyword>
<reference evidence="2 3" key="3">
    <citation type="journal article" date="2010" name="BMC Genomics">
        <title>Transcriptome sequencing and comparative analysis of cucumber flowers with different sex types.</title>
        <authorList>
            <person name="Guo S."/>
            <person name="Zheng Y."/>
            <person name="Joung J.G."/>
            <person name="Liu S."/>
            <person name="Zhang Z."/>
            <person name="Crasta O.R."/>
            <person name="Sobral B.W."/>
            <person name="Xu Y."/>
            <person name="Huang S."/>
            <person name="Fei Z."/>
        </authorList>
    </citation>
    <scope>NUCLEOTIDE SEQUENCE [LARGE SCALE GENOMIC DNA]</scope>
    <source>
        <strain evidence="3">cv. 9930</strain>
    </source>
</reference>
<dbReference type="Gramene" id="KGN51314">
    <property type="protein sequence ID" value="KGN51314"/>
    <property type="gene ID" value="Csa_5G517125"/>
</dbReference>
<keyword evidence="1" id="KW-0812">Transmembrane</keyword>
<keyword evidence="3" id="KW-1185">Reference proteome</keyword>
<evidence type="ECO:0000256" key="1">
    <source>
        <dbReference type="SAM" id="Phobius"/>
    </source>
</evidence>
<dbReference type="Proteomes" id="UP000029981">
    <property type="component" value="Chromosome 5"/>
</dbReference>
<name>A0A0A0KQX9_CUCSA</name>
<evidence type="ECO:0000313" key="2">
    <source>
        <dbReference type="EMBL" id="KGN51314.1"/>
    </source>
</evidence>
<keyword evidence="1" id="KW-0472">Membrane</keyword>
<sequence length="117" mass="13220">MKAVADGNGGLWPEFLVVAGKERSRRSSKGLARRIVKDLTMNWPPNLRPFTSEHGLKEKSDFVVWSFGCWCFCFLLFFLLFFVSVSSISCSSMCTSFFSFVVMGFVVSVDSIIKRPI</sequence>
<feature type="transmembrane region" description="Helical" evidence="1">
    <location>
        <begin position="62"/>
        <end position="83"/>
    </location>
</feature>
<accession>A0A0A0KQX9</accession>
<reference evidence="2 3" key="4">
    <citation type="journal article" date="2011" name="BMC Genomics">
        <title>RNA-Seq improves annotation of protein-coding genes in the cucumber genome.</title>
        <authorList>
            <person name="Li Z."/>
            <person name="Zhang Z."/>
            <person name="Yan P."/>
            <person name="Huang S."/>
            <person name="Fei Z."/>
            <person name="Lin K."/>
        </authorList>
    </citation>
    <scope>NUCLEOTIDE SEQUENCE [LARGE SCALE GENOMIC DNA]</scope>
    <source>
        <strain evidence="3">cv. 9930</strain>
    </source>
</reference>
<evidence type="ECO:0000313" key="3">
    <source>
        <dbReference type="Proteomes" id="UP000029981"/>
    </source>
</evidence>
<proteinExistence type="predicted"/>
<reference evidence="2 3" key="1">
    <citation type="journal article" date="2009" name="Nat. Genet.">
        <title>The genome of the cucumber, Cucumis sativus L.</title>
        <authorList>
            <person name="Huang S."/>
            <person name="Li R."/>
            <person name="Zhang Z."/>
            <person name="Li L."/>
            <person name="Gu X."/>
            <person name="Fan W."/>
            <person name="Lucas W.J."/>
            <person name="Wang X."/>
            <person name="Xie B."/>
            <person name="Ni P."/>
            <person name="Ren Y."/>
            <person name="Zhu H."/>
            <person name="Li J."/>
            <person name="Lin K."/>
            <person name="Jin W."/>
            <person name="Fei Z."/>
            <person name="Li G."/>
            <person name="Staub J."/>
            <person name="Kilian A."/>
            <person name="van der Vossen E.A."/>
            <person name="Wu Y."/>
            <person name="Guo J."/>
            <person name="He J."/>
            <person name="Jia Z."/>
            <person name="Ren Y."/>
            <person name="Tian G."/>
            <person name="Lu Y."/>
            <person name="Ruan J."/>
            <person name="Qian W."/>
            <person name="Wang M."/>
            <person name="Huang Q."/>
            <person name="Li B."/>
            <person name="Xuan Z."/>
            <person name="Cao J."/>
            <person name="Asan"/>
            <person name="Wu Z."/>
            <person name="Zhang J."/>
            <person name="Cai Q."/>
            <person name="Bai Y."/>
            <person name="Zhao B."/>
            <person name="Han Y."/>
            <person name="Li Y."/>
            <person name="Li X."/>
            <person name="Wang S."/>
            <person name="Shi Q."/>
            <person name="Liu S."/>
            <person name="Cho W.K."/>
            <person name="Kim J.Y."/>
            <person name="Xu Y."/>
            <person name="Heller-Uszynska K."/>
            <person name="Miao H."/>
            <person name="Cheng Z."/>
            <person name="Zhang S."/>
            <person name="Wu J."/>
            <person name="Yang Y."/>
            <person name="Kang H."/>
            <person name="Li M."/>
            <person name="Liang H."/>
            <person name="Ren X."/>
            <person name="Shi Z."/>
            <person name="Wen M."/>
            <person name="Jian M."/>
            <person name="Yang H."/>
            <person name="Zhang G."/>
            <person name="Yang Z."/>
            <person name="Chen R."/>
            <person name="Liu S."/>
            <person name="Li J."/>
            <person name="Ma L."/>
            <person name="Liu H."/>
            <person name="Zhou Y."/>
            <person name="Zhao J."/>
            <person name="Fang X."/>
            <person name="Li G."/>
            <person name="Fang L."/>
            <person name="Li Y."/>
            <person name="Liu D."/>
            <person name="Zheng H."/>
            <person name="Zhang Y."/>
            <person name="Qin N."/>
            <person name="Li Z."/>
            <person name="Yang G."/>
            <person name="Yang S."/>
            <person name="Bolund L."/>
            <person name="Kristiansen K."/>
            <person name="Zheng H."/>
            <person name="Li S."/>
            <person name="Zhang X."/>
            <person name="Yang H."/>
            <person name="Wang J."/>
            <person name="Sun R."/>
            <person name="Zhang B."/>
            <person name="Jiang S."/>
            <person name="Wang J."/>
            <person name="Du Y."/>
            <person name="Li S."/>
        </authorList>
    </citation>
    <scope>NUCLEOTIDE SEQUENCE [LARGE SCALE GENOMIC DNA]</scope>
    <source>
        <strain evidence="3">cv. 9930</strain>
    </source>
</reference>
<protein>
    <submittedName>
        <fullName evidence="2">Uncharacterized protein</fullName>
    </submittedName>
</protein>
<feature type="transmembrane region" description="Helical" evidence="1">
    <location>
        <begin position="95"/>
        <end position="113"/>
    </location>
</feature>
<organism evidence="2 3">
    <name type="scientific">Cucumis sativus</name>
    <name type="common">Cucumber</name>
    <dbReference type="NCBI Taxonomy" id="3659"/>
    <lineage>
        <taxon>Eukaryota</taxon>
        <taxon>Viridiplantae</taxon>
        <taxon>Streptophyta</taxon>
        <taxon>Embryophyta</taxon>
        <taxon>Tracheophyta</taxon>
        <taxon>Spermatophyta</taxon>
        <taxon>Magnoliopsida</taxon>
        <taxon>eudicotyledons</taxon>
        <taxon>Gunneridae</taxon>
        <taxon>Pentapetalae</taxon>
        <taxon>rosids</taxon>
        <taxon>fabids</taxon>
        <taxon>Cucurbitales</taxon>
        <taxon>Cucurbitaceae</taxon>
        <taxon>Benincaseae</taxon>
        <taxon>Cucumis</taxon>
    </lineage>
</organism>
<gene>
    <name evidence="2" type="ORF">Csa_5G517125</name>
</gene>
<reference evidence="2 3" key="2">
    <citation type="journal article" date="2009" name="PLoS ONE">
        <title>An integrated genetic and cytogenetic map of the cucumber genome.</title>
        <authorList>
            <person name="Ren Y."/>
            <person name="Zhang Z."/>
            <person name="Liu J."/>
            <person name="Staub J.E."/>
            <person name="Han Y."/>
            <person name="Cheng Z."/>
            <person name="Li X."/>
            <person name="Lu J."/>
            <person name="Miao H."/>
            <person name="Kang H."/>
            <person name="Xie B."/>
            <person name="Gu X."/>
            <person name="Wang X."/>
            <person name="Du Y."/>
            <person name="Jin W."/>
            <person name="Huang S."/>
        </authorList>
    </citation>
    <scope>NUCLEOTIDE SEQUENCE [LARGE SCALE GENOMIC DNA]</scope>
    <source>
        <strain evidence="3">cv. 9930</strain>
    </source>
</reference>
<dbReference type="AlphaFoldDB" id="A0A0A0KQX9"/>